<dbReference type="GO" id="GO:0016740">
    <property type="term" value="F:transferase activity"/>
    <property type="evidence" value="ECO:0007669"/>
    <property type="project" value="TreeGrafter"/>
</dbReference>
<keyword evidence="3" id="KW-1185">Reference proteome</keyword>
<dbReference type="CDD" id="cd07713">
    <property type="entry name" value="DHPS-like_MBL-fold"/>
    <property type="match status" value="1"/>
</dbReference>
<dbReference type="InterPro" id="IPR036866">
    <property type="entry name" value="RibonucZ/Hydroxyglut_hydro"/>
</dbReference>
<evidence type="ECO:0000313" key="2">
    <source>
        <dbReference type="EMBL" id="KAF2160570.1"/>
    </source>
</evidence>
<dbReference type="RefSeq" id="XP_033661459.1">
    <property type="nucleotide sequence ID" value="XM_033818678.1"/>
</dbReference>
<accession>A0A6A6C310</accession>
<proteinExistence type="predicted"/>
<dbReference type="GeneID" id="54571950"/>
<sequence length="347" mass="38022">MAPPDLLELDSLTITAIIDNELDPISPCPNPAVQQSGNLKDVALNGRKLAKDERGGALAEFRMDEICCSAHGLSLLITGMQGDQKHTILFDTGPEESAWERNARRLRADIAPIEVIQLSHWHRDHSGGMLKVLEMVNAARREQNSNLPPVSVDLHPKRPMYSGMWPPGLPGPMSMEADPTFEEIEALGAKVAKSDQAHTICEDMFLVSGEIPRVTEYEKGLKFGVRYHGEEKGWEEDMKMPDERLLMCKLKGKGIVVFTGCSHAGVVNASRHAVELGGGAPLYAVMGGFHLADADAGYIQSTVNDLKALDTQIMLAGHCTGWRAKFKIQEEMPGRLVPSFVGSKFEL</sequence>
<evidence type="ECO:0000313" key="3">
    <source>
        <dbReference type="Proteomes" id="UP000799537"/>
    </source>
</evidence>
<dbReference type="Proteomes" id="UP000799537">
    <property type="component" value="Unassembled WGS sequence"/>
</dbReference>
<dbReference type="PANTHER" id="PTHR13754">
    <property type="entry name" value="METALLO-BETA-LACTAMASE SUPERFAMILY PROTEIN"/>
    <property type="match status" value="1"/>
</dbReference>
<gene>
    <name evidence="2" type="ORF">M409DRAFT_70324</name>
</gene>
<dbReference type="OrthoDB" id="1470350at2759"/>
<organism evidence="2 3">
    <name type="scientific">Zasmidium cellare ATCC 36951</name>
    <dbReference type="NCBI Taxonomy" id="1080233"/>
    <lineage>
        <taxon>Eukaryota</taxon>
        <taxon>Fungi</taxon>
        <taxon>Dikarya</taxon>
        <taxon>Ascomycota</taxon>
        <taxon>Pezizomycotina</taxon>
        <taxon>Dothideomycetes</taxon>
        <taxon>Dothideomycetidae</taxon>
        <taxon>Mycosphaerellales</taxon>
        <taxon>Mycosphaerellaceae</taxon>
        <taxon>Zasmidium</taxon>
    </lineage>
</organism>
<name>A0A6A6C310_ZASCE</name>
<dbReference type="InterPro" id="IPR001279">
    <property type="entry name" value="Metallo-B-lactamas"/>
</dbReference>
<reference evidence="2" key="1">
    <citation type="journal article" date="2020" name="Stud. Mycol.">
        <title>101 Dothideomycetes genomes: a test case for predicting lifestyles and emergence of pathogens.</title>
        <authorList>
            <person name="Haridas S."/>
            <person name="Albert R."/>
            <person name="Binder M."/>
            <person name="Bloem J."/>
            <person name="Labutti K."/>
            <person name="Salamov A."/>
            <person name="Andreopoulos B."/>
            <person name="Baker S."/>
            <person name="Barry K."/>
            <person name="Bills G."/>
            <person name="Bluhm B."/>
            <person name="Cannon C."/>
            <person name="Castanera R."/>
            <person name="Culley D."/>
            <person name="Daum C."/>
            <person name="Ezra D."/>
            <person name="Gonzalez J."/>
            <person name="Henrissat B."/>
            <person name="Kuo A."/>
            <person name="Liang C."/>
            <person name="Lipzen A."/>
            <person name="Lutzoni F."/>
            <person name="Magnuson J."/>
            <person name="Mondo S."/>
            <person name="Nolan M."/>
            <person name="Ohm R."/>
            <person name="Pangilinan J."/>
            <person name="Park H.-J."/>
            <person name="Ramirez L."/>
            <person name="Alfaro M."/>
            <person name="Sun H."/>
            <person name="Tritt A."/>
            <person name="Yoshinaga Y."/>
            <person name="Zwiers L.-H."/>
            <person name="Turgeon B."/>
            <person name="Goodwin S."/>
            <person name="Spatafora J."/>
            <person name="Crous P."/>
            <person name="Grigoriev I."/>
        </authorList>
    </citation>
    <scope>NUCLEOTIDE SEQUENCE</scope>
    <source>
        <strain evidence="2">ATCC 36951</strain>
    </source>
</reference>
<dbReference type="Pfam" id="PF00753">
    <property type="entry name" value="Lactamase_B"/>
    <property type="match status" value="1"/>
</dbReference>
<dbReference type="InterPro" id="IPR041712">
    <property type="entry name" value="DHPS-like_MBL-fold"/>
</dbReference>
<evidence type="ECO:0000259" key="1">
    <source>
        <dbReference type="Pfam" id="PF00753"/>
    </source>
</evidence>
<dbReference type="InterPro" id="IPR052926">
    <property type="entry name" value="Metallo-beta-lactamase_dom"/>
</dbReference>
<dbReference type="SUPFAM" id="SSF56281">
    <property type="entry name" value="Metallo-hydrolase/oxidoreductase"/>
    <property type="match status" value="1"/>
</dbReference>
<dbReference type="Gene3D" id="3.60.15.10">
    <property type="entry name" value="Ribonuclease Z/Hydroxyacylglutathione hydrolase-like"/>
    <property type="match status" value="1"/>
</dbReference>
<dbReference type="PANTHER" id="PTHR13754:SF13">
    <property type="entry name" value="METALLO-BETA-LACTAMASE SUPERFAMILY PROTEIN (AFU_ORTHOLOGUE AFUA_3G07630)"/>
    <property type="match status" value="1"/>
</dbReference>
<feature type="domain" description="Metallo-beta-lactamase" evidence="1">
    <location>
        <begin position="76"/>
        <end position="134"/>
    </location>
</feature>
<dbReference type="AlphaFoldDB" id="A0A6A6C310"/>
<dbReference type="EMBL" id="ML993625">
    <property type="protein sequence ID" value="KAF2160570.1"/>
    <property type="molecule type" value="Genomic_DNA"/>
</dbReference>
<protein>
    <recommendedName>
        <fullName evidence="1">Metallo-beta-lactamase domain-containing protein</fullName>
    </recommendedName>
</protein>